<feature type="region of interest" description="Disordered" evidence="1">
    <location>
        <begin position="1"/>
        <end position="21"/>
    </location>
</feature>
<dbReference type="InterPro" id="IPR038656">
    <property type="entry name" value="Peptidase_G1_sf"/>
</dbReference>
<accession>A0A8I2Z0P9</accession>
<organism evidence="2 3">
    <name type="scientific">Boletus reticuloceps</name>
    <dbReference type="NCBI Taxonomy" id="495285"/>
    <lineage>
        <taxon>Eukaryota</taxon>
        <taxon>Fungi</taxon>
        <taxon>Dikarya</taxon>
        <taxon>Basidiomycota</taxon>
        <taxon>Agaricomycotina</taxon>
        <taxon>Agaricomycetes</taxon>
        <taxon>Agaricomycetidae</taxon>
        <taxon>Boletales</taxon>
        <taxon>Boletineae</taxon>
        <taxon>Boletaceae</taxon>
        <taxon>Boletoideae</taxon>
        <taxon>Boletus</taxon>
    </lineage>
</organism>
<name>A0A8I2Z0P9_9AGAM</name>
<sequence length="134" mass="14283">MSQSHDLAKKPTNAAPNRLANSNNTPNWAGAVWYVGTFYLVTGTFSVPNITGQMVSSTASALVGIDGGTCTDVILHAGVRFTVTSTGPRYNAWYVWGHDTVNWFDPPVDISPGDVIRLTVSTPWGDETLGLAAV</sequence>
<gene>
    <name evidence="2" type="ORF">JVT61DRAFT_5004</name>
</gene>
<dbReference type="Proteomes" id="UP000683000">
    <property type="component" value="Unassembled WGS sequence"/>
</dbReference>
<dbReference type="SUPFAM" id="SSF49899">
    <property type="entry name" value="Concanavalin A-like lectins/glucanases"/>
    <property type="match status" value="1"/>
</dbReference>
<evidence type="ECO:0000313" key="3">
    <source>
        <dbReference type="Proteomes" id="UP000683000"/>
    </source>
</evidence>
<reference evidence="2" key="1">
    <citation type="submission" date="2021-03" db="EMBL/GenBank/DDBJ databases">
        <title>Evolutionary innovations through gain and loss of genes in the ectomycorrhizal Boletales.</title>
        <authorList>
            <person name="Wu G."/>
            <person name="Miyauchi S."/>
            <person name="Morin E."/>
            <person name="Yang Z.-L."/>
            <person name="Xu J."/>
            <person name="Martin F.M."/>
        </authorList>
    </citation>
    <scope>NUCLEOTIDE SEQUENCE</scope>
    <source>
        <strain evidence="2">BR01</strain>
    </source>
</reference>
<dbReference type="GO" id="GO:0070007">
    <property type="term" value="F:glutamic-type endopeptidase activity"/>
    <property type="evidence" value="ECO:0007669"/>
    <property type="project" value="InterPro"/>
</dbReference>
<dbReference type="Gene3D" id="2.60.120.700">
    <property type="entry name" value="Peptidase G1"/>
    <property type="match status" value="1"/>
</dbReference>
<protein>
    <submittedName>
        <fullName evidence="2">Peptidase A4 family-domain-containing protein</fullName>
    </submittedName>
</protein>
<dbReference type="OrthoDB" id="3006733at2759"/>
<evidence type="ECO:0000313" key="2">
    <source>
        <dbReference type="EMBL" id="KAG6380638.1"/>
    </source>
</evidence>
<keyword evidence="3" id="KW-1185">Reference proteome</keyword>
<dbReference type="InterPro" id="IPR013320">
    <property type="entry name" value="ConA-like_dom_sf"/>
</dbReference>
<dbReference type="PANTHER" id="PTHR37536:SF1">
    <property type="entry name" value="ASPERGILLOPEPSIN, PUTAITVE (AFU_ORTHOLOGUE AFUA_7G01200)"/>
    <property type="match status" value="1"/>
</dbReference>
<dbReference type="PANTHER" id="PTHR37536">
    <property type="entry name" value="PUTATIVE (AFU_ORTHOLOGUE AFUA_3G02970)-RELATED"/>
    <property type="match status" value="1"/>
</dbReference>
<dbReference type="EMBL" id="JAGFBS010000002">
    <property type="protein sequence ID" value="KAG6380638.1"/>
    <property type="molecule type" value="Genomic_DNA"/>
</dbReference>
<dbReference type="AlphaFoldDB" id="A0A8I2Z0P9"/>
<comment type="caution">
    <text evidence="2">The sequence shown here is derived from an EMBL/GenBank/DDBJ whole genome shotgun (WGS) entry which is preliminary data.</text>
</comment>
<dbReference type="InterPro" id="IPR000250">
    <property type="entry name" value="Peptidase_G1"/>
</dbReference>
<evidence type="ECO:0000256" key="1">
    <source>
        <dbReference type="SAM" id="MobiDB-lite"/>
    </source>
</evidence>
<dbReference type="GO" id="GO:0006508">
    <property type="term" value="P:proteolysis"/>
    <property type="evidence" value="ECO:0007669"/>
    <property type="project" value="InterPro"/>
</dbReference>
<dbReference type="Pfam" id="PF01828">
    <property type="entry name" value="Peptidase_A4"/>
    <property type="match status" value="1"/>
</dbReference>
<proteinExistence type="predicted"/>